<evidence type="ECO:0000256" key="3">
    <source>
        <dbReference type="ARBA" id="ARBA00022448"/>
    </source>
</evidence>
<dbReference type="CDD" id="cd03250">
    <property type="entry name" value="ABCC_MRP_domain1"/>
    <property type="match status" value="1"/>
</dbReference>
<feature type="transmembrane region" description="Helical" evidence="11">
    <location>
        <begin position="220"/>
        <end position="250"/>
    </location>
</feature>
<dbReference type="Gene3D" id="3.40.50.300">
    <property type="entry name" value="P-loop containing nucleotide triphosphate hydrolases"/>
    <property type="match status" value="2"/>
</dbReference>
<dbReference type="InterPro" id="IPR044746">
    <property type="entry name" value="ABCC_6TM_D1"/>
</dbReference>
<keyword evidence="4 11" id="KW-0812">Transmembrane</keyword>
<feature type="domain" description="ABC transporter" evidence="12">
    <location>
        <begin position="1030"/>
        <end position="1261"/>
    </location>
</feature>
<dbReference type="PROSITE" id="PS50893">
    <property type="entry name" value="ABC_TRANSPORTER_2"/>
    <property type="match status" value="2"/>
</dbReference>
<dbReference type="InterPro" id="IPR027417">
    <property type="entry name" value="P-loop_NTPase"/>
</dbReference>
<evidence type="ECO:0000256" key="11">
    <source>
        <dbReference type="SAM" id="Phobius"/>
    </source>
</evidence>
<dbReference type="Pfam" id="PF00664">
    <property type="entry name" value="ABC_membrane"/>
    <property type="match status" value="2"/>
</dbReference>
<comment type="similarity">
    <text evidence="2">Belongs to the ABC transporter superfamily. ABCC family. Conjugate transporter (TC 3.A.1.208) subfamily.</text>
</comment>
<dbReference type="EMBL" id="JBGBPQ010000011">
    <property type="protein sequence ID" value="KAL1515936.1"/>
    <property type="molecule type" value="Genomic_DNA"/>
</dbReference>
<dbReference type="Gene3D" id="1.20.1560.10">
    <property type="entry name" value="ABC transporter type 1, transmembrane domain"/>
    <property type="match status" value="2"/>
</dbReference>
<evidence type="ECO:0000256" key="6">
    <source>
        <dbReference type="ARBA" id="ARBA00022741"/>
    </source>
</evidence>
<evidence type="ECO:0000259" key="13">
    <source>
        <dbReference type="PROSITE" id="PS50929"/>
    </source>
</evidence>
<dbReference type="SUPFAM" id="SSF52540">
    <property type="entry name" value="P-loop containing nucleoside triphosphate hydrolases"/>
    <property type="match status" value="2"/>
</dbReference>
<dbReference type="CDD" id="cd03244">
    <property type="entry name" value="ABCC_MRP_domain2"/>
    <property type="match status" value="1"/>
</dbReference>
<dbReference type="GO" id="GO:0140359">
    <property type="term" value="F:ABC-type transporter activity"/>
    <property type="evidence" value="ECO:0007669"/>
    <property type="project" value="InterPro"/>
</dbReference>
<dbReference type="PANTHER" id="PTHR24223">
    <property type="entry name" value="ATP-BINDING CASSETTE SUB-FAMILY C"/>
    <property type="match status" value="1"/>
</dbReference>
<evidence type="ECO:0000256" key="1">
    <source>
        <dbReference type="ARBA" id="ARBA00004141"/>
    </source>
</evidence>
<evidence type="ECO:0000256" key="9">
    <source>
        <dbReference type="ARBA" id="ARBA00023136"/>
    </source>
</evidence>
<proteinExistence type="inferred from homology"/>
<dbReference type="SMART" id="SM00382">
    <property type="entry name" value="AAA"/>
    <property type="match status" value="2"/>
</dbReference>
<evidence type="ECO:0000256" key="4">
    <source>
        <dbReference type="ARBA" id="ARBA00022692"/>
    </source>
</evidence>
<dbReference type="FunFam" id="3.40.50.300:FF:000838">
    <property type="entry name" value="ABC multidrug transporter (Eurofung)"/>
    <property type="match status" value="1"/>
</dbReference>
<organism evidence="14 15">
    <name type="scientific">Prymnesium parvum</name>
    <name type="common">Toxic golden alga</name>
    <dbReference type="NCBI Taxonomy" id="97485"/>
    <lineage>
        <taxon>Eukaryota</taxon>
        <taxon>Haptista</taxon>
        <taxon>Haptophyta</taxon>
        <taxon>Prymnesiophyceae</taxon>
        <taxon>Prymnesiales</taxon>
        <taxon>Prymnesiaceae</taxon>
        <taxon>Prymnesium</taxon>
    </lineage>
</organism>
<dbReference type="InterPro" id="IPR044726">
    <property type="entry name" value="ABCC_6TM_D2"/>
</dbReference>
<dbReference type="Proteomes" id="UP001515480">
    <property type="component" value="Unassembled WGS sequence"/>
</dbReference>
<evidence type="ECO:0000313" key="14">
    <source>
        <dbReference type="EMBL" id="KAL1515936.1"/>
    </source>
</evidence>
<keyword evidence="9 11" id="KW-0472">Membrane</keyword>
<evidence type="ECO:0000256" key="2">
    <source>
        <dbReference type="ARBA" id="ARBA00009726"/>
    </source>
</evidence>
<dbReference type="FunFam" id="3.40.50.300:FF:000973">
    <property type="entry name" value="Multidrug resistance-associated protein 4"/>
    <property type="match status" value="1"/>
</dbReference>
<keyword evidence="8 11" id="KW-1133">Transmembrane helix</keyword>
<keyword evidence="7" id="KW-0067">ATP-binding</keyword>
<protein>
    <recommendedName>
        <fullName evidence="16">ATP-dependent transporter ycf16</fullName>
    </recommendedName>
</protein>
<keyword evidence="6" id="KW-0547">Nucleotide-binding</keyword>
<feature type="region of interest" description="Disordered" evidence="10">
    <location>
        <begin position="651"/>
        <end position="671"/>
    </location>
</feature>
<evidence type="ECO:0000313" key="15">
    <source>
        <dbReference type="Proteomes" id="UP001515480"/>
    </source>
</evidence>
<dbReference type="Pfam" id="PF00005">
    <property type="entry name" value="ABC_tran"/>
    <property type="match status" value="2"/>
</dbReference>
<evidence type="ECO:0000256" key="8">
    <source>
        <dbReference type="ARBA" id="ARBA00022989"/>
    </source>
</evidence>
<comment type="subcellular location">
    <subcellularLocation>
        <location evidence="1">Membrane</location>
        <topology evidence="1">Multi-pass membrane protein</topology>
    </subcellularLocation>
</comment>
<keyword evidence="3" id="KW-0813">Transport</keyword>
<name>A0AB34J9N3_PRYPA</name>
<sequence length="1281" mass="139497">MCARLTSGTSAEEPPPRLHISFLSQITHTWLTPIMQKGYVDKITLEALPQLPLEDDATHLLADIQQRWGQSKPHARGDGIAARKATDSLLASQLHLVALFQLMSIGTETALPLIVELIVRDLRLGVDDAELPRVFGYLAVLVLLSSISTITLQQVFWLGSRLGMRAKIALSAAVYSKALKLSSAALLTTSASQATNLVAIDVSRLEMWYTFFHFVWGVPFMLLVCGTLIAFEVGLSTLPGLALLLLVYWLQRRGSKVIGRLRRRQVVQTDRRVKTVKDLLTGIEGLKLNGWEVAAHARLQVLREAEHVLIKASLGLLSMMEACVFFTPGLATFFVLITHRVLSKNEPHIEQGFKLLGLFNLLTKQLNVLPRALKYLDESRVSFTRIERFLLLAQLEDSAEEEQEPTCLSLRDSDTLAVSVDDVTASWGGAQGEGESFALSGLQFTVRCSELCLIVGPVGSGKSSVLQLLLGEMQVHSGTIGGALLNKGAGQLGYAPQVAWIVNATLRENILIGRTFEQEWYDHVVFLCALDGDIAEMREGDMTEIGERGVNLSGGQKARLALARAVYGRPLLLLLDDPLSAVDRNVARHLVEELLLGHLRRVGVTVLLVTHQAQHALSVADSVIILDGGRITAAGTVDELCESGALAPSEIQSTTPPGRLSPTSTRAHRKAGTLAQKRRASFHTRLNESSEETAPVAVGRLAALRFFTAQAGWVASGGVALLFVALSTSRTLADLALGLWITRNGEGYLLFYTILTFTTVGTGVLQAACFSDRMIAAATRGHEKALTAVLRAPKAYFDVTSVGSLAAIFSKDVDALDELLPIATVNFLKCACIIASTLAVCAAAVPAALVAVPPLLFLYRRITIFFQTSAVQLKWLDKMTSGPVISVYSETIDGLTSVRAFGLESTFKRRLLRCLSTNQAAHFLWTAAGRWYAVRLDMLTSATIALVGCGILIFRDSIEPTVSALALTYLLQMTSLCQWAFRLWCDMRNHFISVERLYRLTLLREEGLATAPGDAKLRAASWPHAGEIVFEAVRVRYRPELQLVLHGVELAIASRSKVALVGRTGSGKSSVTLALSRLCEASEGRVLIDGVDVKTVGLQLLRQSITFIQQDNLIFLGTVRSNLDPLDEHDDAALLAALQKVQLVQQTAASLSLETPVAERGGDLSLGTRQLLMLARALLRRARILVLDEATANIDLSTDRAIQLLIREEFRESTIVTVAHRLETIMDYDRIFVMVGGKVAEHGTSEELLARDSLFATLARGMSAAPAPAPAFEWEVSSTLG</sequence>
<feature type="transmembrane region" description="Helical" evidence="11">
    <location>
        <begin position="135"/>
        <end position="158"/>
    </location>
</feature>
<evidence type="ECO:0008006" key="16">
    <source>
        <dbReference type="Google" id="ProtNLM"/>
    </source>
</evidence>
<dbReference type="PROSITE" id="PS50929">
    <property type="entry name" value="ABC_TM1F"/>
    <property type="match status" value="2"/>
</dbReference>
<dbReference type="InterPro" id="IPR050173">
    <property type="entry name" value="ABC_transporter_C-like"/>
</dbReference>
<gene>
    <name evidence="14" type="ORF">AB1Y20_002550</name>
</gene>
<keyword evidence="5" id="KW-0677">Repeat</keyword>
<evidence type="ECO:0000259" key="12">
    <source>
        <dbReference type="PROSITE" id="PS50893"/>
    </source>
</evidence>
<dbReference type="PROSITE" id="PS00211">
    <property type="entry name" value="ABC_TRANSPORTER_1"/>
    <property type="match status" value="1"/>
</dbReference>
<dbReference type="InterPro" id="IPR003439">
    <property type="entry name" value="ABC_transporter-like_ATP-bd"/>
</dbReference>
<dbReference type="SUPFAM" id="SSF90123">
    <property type="entry name" value="ABC transporter transmembrane region"/>
    <property type="match status" value="2"/>
</dbReference>
<dbReference type="CDD" id="cd18580">
    <property type="entry name" value="ABC_6TM_ABCC_D2"/>
    <property type="match status" value="1"/>
</dbReference>
<dbReference type="GO" id="GO:0016020">
    <property type="term" value="C:membrane"/>
    <property type="evidence" value="ECO:0007669"/>
    <property type="project" value="UniProtKB-SubCell"/>
</dbReference>
<keyword evidence="15" id="KW-1185">Reference proteome</keyword>
<dbReference type="InterPro" id="IPR011527">
    <property type="entry name" value="ABC1_TM_dom"/>
</dbReference>
<feature type="compositionally biased region" description="Polar residues" evidence="10">
    <location>
        <begin position="651"/>
        <end position="665"/>
    </location>
</feature>
<dbReference type="InterPro" id="IPR017871">
    <property type="entry name" value="ABC_transporter-like_CS"/>
</dbReference>
<feature type="transmembrane region" description="Helical" evidence="11">
    <location>
        <begin position="833"/>
        <end position="859"/>
    </location>
</feature>
<dbReference type="InterPro" id="IPR036640">
    <property type="entry name" value="ABC1_TM_sf"/>
</dbReference>
<dbReference type="PANTHER" id="PTHR24223:SF456">
    <property type="entry name" value="MULTIDRUG RESISTANCE-ASSOCIATED PROTEIN LETHAL(2)03659"/>
    <property type="match status" value="1"/>
</dbReference>
<reference evidence="14 15" key="1">
    <citation type="journal article" date="2024" name="Science">
        <title>Giant polyketide synthase enzymes in the biosynthesis of giant marine polyether toxins.</title>
        <authorList>
            <person name="Fallon T.R."/>
            <person name="Shende V.V."/>
            <person name="Wierzbicki I.H."/>
            <person name="Pendleton A.L."/>
            <person name="Watervoot N.F."/>
            <person name="Auber R.P."/>
            <person name="Gonzalez D.J."/>
            <person name="Wisecaver J.H."/>
            <person name="Moore B.S."/>
        </authorList>
    </citation>
    <scope>NUCLEOTIDE SEQUENCE [LARGE SCALE GENOMIC DNA]</scope>
    <source>
        <strain evidence="14 15">12B1</strain>
    </source>
</reference>
<dbReference type="GO" id="GO:0005524">
    <property type="term" value="F:ATP binding"/>
    <property type="evidence" value="ECO:0007669"/>
    <property type="project" value="UniProtKB-KW"/>
</dbReference>
<feature type="transmembrane region" description="Helical" evidence="11">
    <location>
        <begin position="308"/>
        <end position="337"/>
    </location>
</feature>
<evidence type="ECO:0000256" key="7">
    <source>
        <dbReference type="ARBA" id="ARBA00022840"/>
    </source>
</evidence>
<feature type="domain" description="ABC transmembrane type-1" evidence="13">
    <location>
        <begin position="96"/>
        <end position="378"/>
    </location>
</feature>
<feature type="domain" description="ABC transmembrane type-1" evidence="13">
    <location>
        <begin position="714"/>
        <end position="989"/>
    </location>
</feature>
<dbReference type="GO" id="GO:0016887">
    <property type="term" value="F:ATP hydrolysis activity"/>
    <property type="evidence" value="ECO:0007669"/>
    <property type="project" value="InterPro"/>
</dbReference>
<dbReference type="CDD" id="cd18579">
    <property type="entry name" value="ABC_6TM_ABCC_D1"/>
    <property type="match status" value="1"/>
</dbReference>
<comment type="caution">
    <text evidence="14">The sequence shown here is derived from an EMBL/GenBank/DDBJ whole genome shotgun (WGS) entry which is preliminary data.</text>
</comment>
<accession>A0AB34J9N3</accession>
<feature type="transmembrane region" description="Helical" evidence="11">
    <location>
        <begin position="94"/>
        <end position="115"/>
    </location>
</feature>
<feature type="domain" description="ABC transporter" evidence="12">
    <location>
        <begin position="418"/>
        <end position="653"/>
    </location>
</feature>
<dbReference type="InterPro" id="IPR003593">
    <property type="entry name" value="AAA+_ATPase"/>
</dbReference>
<evidence type="ECO:0000256" key="10">
    <source>
        <dbReference type="SAM" id="MobiDB-lite"/>
    </source>
</evidence>
<evidence type="ECO:0000256" key="5">
    <source>
        <dbReference type="ARBA" id="ARBA00022737"/>
    </source>
</evidence>